<reference evidence="1" key="1">
    <citation type="submission" date="2020-10" db="EMBL/GenBank/DDBJ databases">
        <authorList>
            <person name="Gilroy R."/>
        </authorList>
    </citation>
    <scope>NUCLEOTIDE SEQUENCE</scope>
    <source>
        <strain evidence="1">CHK197-8231</strain>
    </source>
</reference>
<dbReference type="Proteomes" id="UP000824087">
    <property type="component" value="Unassembled WGS sequence"/>
</dbReference>
<accession>A0A9D1L3Q9</accession>
<protein>
    <submittedName>
        <fullName evidence="1">Uncharacterized protein</fullName>
    </submittedName>
</protein>
<dbReference type="AlphaFoldDB" id="A0A9D1L3Q9"/>
<organism evidence="1 2">
    <name type="scientific">Candidatus Fimihabitans intestinipullorum</name>
    <dbReference type="NCBI Taxonomy" id="2840820"/>
    <lineage>
        <taxon>Bacteria</taxon>
        <taxon>Bacillati</taxon>
        <taxon>Mycoplasmatota</taxon>
        <taxon>Mycoplasmatota incertae sedis</taxon>
        <taxon>Candidatus Fimihabitans</taxon>
    </lineage>
</organism>
<sequence length="164" mass="19305">MRELYIDFDGVLMDTITTSYRLLDEQQVDLDNYDEVLKFYQTLNWEQVIEITPILYDSMDRLKRMKESNRFNISVLTHVNSVPEIVEKVKFIRKYFDDITIIACPKELSKTKMVHAKDAILIDDYSENLREWKAAGGIPVKFSPTKKTTEFLCVDRIDQVLDIL</sequence>
<dbReference type="Gene3D" id="3.40.50.1000">
    <property type="entry name" value="HAD superfamily/HAD-like"/>
    <property type="match status" value="1"/>
</dbReference>
<name>A0A9D1L3Q9_9BACT</name>
<gene>
    <name evidence="1" type="ORF">IAD49_01215</name>
</gene>
<dbReference type="SUPFAM" id="SSF56784">
    <property type="entry name" value="HAD-like"/>
    <property type="match status" value="1"/>
</dbReference>
<reference evidence="1" key="2">
    <citation type="journal article" date="2021" name="PeerJ">
        <title>Extensive microbial diversity within the chicken gut microbiome revealed by metagenomics and culture.</title>
        <authorList>
            <person name="Gilroy R."/>
            <person name="Ravi A."/>
            <person name="Getino M."/>
            <person name="Pursley I."/>
            <person name="Horton D.L."/>
            <person name="Alikhan N.F."/>
            <person name="Baker D."/>
            <person name="Gharbi K."/>
            <person name="Hall N."/>
            <person name="Watson M."/>
            <person name="Adriaenssens E.M."/>
            <person name="Foster-Nyarko E."/>
            <person name="Jarju S."/>
            <person name="Secka A."/>
            <person name="Antonio M."/>
            <person name="Oren A."/>
            <person name="Chaudhuri R.R."/>
            <person name="La Ragione R."/>
            <person name="Hildebrand F."/>
            <person name="Pallen M.J."/>
        </authorList>
    </citation>
    <scope>NUCLEOTIDE SEQUENCE</scope>
    <source>
        <strain evidence="1">CHK197-8231</strain>
    </source>
</reference>
<dbReference type="InterPro" id="IPR023214">
    <property type="entry name" value="HAD_sf"/>
</dbReference>
<evidence type="ECO:0000313" key="2">
    <source>
        <dbReference type="Proteomes" id="UP000824087"/>
    </source>
</evidence>
<dbReference type="InterPro" id="IPR036412">
    <property type="entry name" value="HAD-like_sf"/>
</dbReference>
<comment type="caution">
    <text evidence="1">The sequence shown here is derived from an EMBL/GenBank/DDBJ whole genome shotgun (WGS) entry which is preliminary data.</text>
</comment>
<proteinExistence type="predicted"/>
<evidence type="ECO:0000313" key="1">
    <source>
        <dbReference type="EMBL" id="HIU22178.1"/>
    </source>
</evidence>
<dbReference type="EMBL" id="DVML01000007">
    <property type="protein sequence ID" value="HIU22178.1"/>
    <property type="molecule type" value="Genomic_DNA"/>
</dbReference>